<evidence type="ECO:0000313" key="3">
    <source>
        <dbReference type="Proteomes" id="UP000680625"/>
    </source>
</evidence>
<feature type="transmembrane region" description="Helical" evidence="1">
    <location>
        <begin position="33"/>
        <end position="54"/>
    </location>
</feature>
<dbReference type="RefSeq" id="WP_213241139.1">
    <property type="nucleotide sequence ID" value="NZ_CP060791.1"/>
</dbReference>
<evidence type="ECO:0000256" key="1">
    <source>
        <dbReference type="SAM" id="Phobius"/>
    </source>
</evidence>
<dbReference type="Pfam" id="PF07146">
    <property type="entry name" value="DUF1389"/>
    <property type="match status" value="1"/>
</dbReference>
<keyword evidence="3" id="KW-1185">Reference proteome</keyword>
<accession>A0ABX8CDS1</accession>
<dbReference type="Proteomes" id="UP000680625">
    <property type="component" value="Chromosome"/>
</dbReference>
<dbReference type="EMBL" id="CP060791">
    <property type="protein sequence ID" value="QVE49159.1"/>
    <property type="molecule type" value="Genomic_DNA"/>
</dbReference>
<sequence length="419" mass="48316">MNLISTPSHSGSNEFPIIKQNSQSCLTDKLRKYALVTTSIFCSAVAIAMVAIVACGFIQPIILACLLVSLIVAGVMLVLMTRHIRDMRPVLPSGFLNVIKKEYPEALYNLIIQERLTLQELRVVLSGLSSGTFTFPSSKCQKKLERFGFERLQKACEGIQLPDLEKILLKNCPFYFVNKFIQLGPKEFPEAENMDPEIYWVCRTGLDSTYNTAFDPDVWVLAHVVTQEEYEMLLMHAKNNTWDQVSEVFIAQELNPRLRKFIETANVEGFHIDRDMLLGGLILKWLLRLCKHGVCWKQLELFKEIECKHVNLFTLFDLAARNLNIMRLMLVIAPYIDENKEGFDPFITLITWEEWIREYEQIKGANFFFGRTLKFLSKNSRKTLKDPPSFITPVYYINTHTGSRVLEEDSEKGKKFFNP</sequence>
<keyword evidence="1" id="KW-1133">Transmembrane helix</keyword>
<feature type="transmembrane region" description="Helical" evidence="1">
    <location>
        <begin position="60"/>
        <end position="79"/>
    </location>
</feature>
<keyword evidence="1" id="KW-0472">Membrane</keyword>
<keyword evidence="1" id="KW-0812">Transmembrane</keyword>
<name>A0ABX8CDS1_9CHLA</name>
<dbReference type="GeneID" id="301704041"/>
<reference evidence="2 3" key="1">
    <citation type="submission" date="2020-08" db="EMBL/GenBank/DDBJ databases">
        <title>Isolation and characterization of novel Chlamydia from Siamese crocodiles (Crocodylus siamensis).</title>
        <authorList>
            <person name="Sariya L."/>
        </authorList>
    </citation>
    <scope>NUCLEOTIDE SEQUENCE [LARGE SCALE GENOMIC DNA]</scope>
    <source>
        <strain evidence="2 3">No. 12</strain>
    </source>
</reference>
<proteinExistence type="predicted"/>
<evidence type="ECO:0000313" key="2">
    <source>
        <dbReference type="EMBL" id="QVE49159.1"/>
    </source>
</evidence>
<organism evidence="2 3">
    <name type="scientific">Chlamydia crocodili</name>
    <dbReference type="NCBI Taxonomy" id="2766982"/>
    <lineage>
        <taxon>Bacteria</taxon>
        <taxon>Pseudomonadati</taxon>
        <taxon>Chlamydiota</taxon>
        <taxon>Chlamydiia</taxon>
        <taxon>Chlamydiales</taxon>
        <taxon>Chlamydiaceae</taxon>
        <taxon>Chlamydia/Chlamydophila group</taxon>
        <taxon>Chlamydia</taxon>
    </lineage>
</organism>
<dbReference type="InterPro" id="IPR010792">
    <property type="entry name" value="DUF1389"/>
</dbReference>
<gene>
    <name evidence="2" type="ORF">H9Q19_00370</name>
</gene>
<protein>
    <submittedName>
        <fullName evidence="2">DUF1389 domain-containing protein</fullName>
    </submittedName>
</protein>